<dbReference type="AlphaFoldDB" id="A0A409YGP3"/>
<feature type="domain" description="Pyridoxamine kinase/Phosphomethylpyrimidine kinase" evidence="3">
    <location>
        <begin position="245"/>
        <end position="435"/>
    </location>
</feature>
<feature type="domain" description="Pyridoxamine kinase/Phosphomethylpyrimidine kinase" evidence="3">
    <location>
        <begin position="465"/>
        <end position="545"/>
    </location>
</feature>
<dbReference type="EMBL" id="NHYE01000867">
    <property type="protein sequence ID" value="PPR02191.1"/>
    <property type="molecule type" value="Genomic_DNA"/>
</dbReference>
<organism evidence="4 5">
    <name type="scientific">Gymnopilus dilepis</name>
    <dbReference type="NCBI Taxonomy" id="231916"/>
    <lineage>
        <taxon>Eukaryota</taxon>
        <taxon>Fungi</taxon>
        <taxon>Dikarya</taxon>
        <taxon>Basidiomycota</taxon>
        <taxon>Agaricomycotina</taxon>
        <taxon>Agaricomycetes</taxon>
        <taxon>Agaricomycetidae</taxon>
        <taxon>Agaricales</taxon>
        <taxon>Agaricineae</taxon>
        <taxon>Hymenogastraceae</taxon>
        <taxon>Gymnopilus</taxon>
    </lineage>
</organism>
<dbReference type="Gene3D" id="1.20.910.10">
    <property type="entry name" value="Heme oxygenase-like"/>
    <property type="match status" value="1"/>
</dbReference>
<dbReference type="GO" id="GO:0009228">
    <property type="term" value="P:thiamine biosynthetic process"/>
    <property type="evidence" value="ECO:0007669"/>
    <property type="project" value="InterPro"/>
</dbReference>
<dbReference type="FunCoup" id="A0A409YGP3">
    <property type="interactions" value="214"/>
</dbReference>
<feature type="compositionally biased region" description="Basic and acidic residues" evidence="1">
    <location>
        <begin position="190"/>
        <end position="202"/>
    </location>
</feature>
<dbReference type="CDD" id="cd01169">
    <property type="entry name" value="HMPP_kinase"/>
    <property type="match status" value="1"/>
</dbReference>
<dbReference type="PANTHER" id="PTHR20858:SF17">
    <property type="entry name" value="HYDROXYMETHYLPYRIMIDINE_PHOSPHOMETHYLPYRIMIDINE KINASE THI20-RELATED"/>
    <property type="match status" value="1"/>
</dbReference>
<accession>A0A409YGP3</accession>
<dbReference type="Gene3D" id="3.40.1190.20">
    <property type="match status" value="1"/>
</dbReference>
<dbReference type="InterPro" id="IPR004305">
    <property type="entry name" value="Thiaminase-2/PQQC"/>
</dbReference>
<dbReference type="Proteomes" id="UP000284706">
    <property type="component" value="Unassembled WGS sequence"/>
</dbReference>
<evidence type="ECO:0000259" key="3">
    <source>
        <dbReference type="Pfam" id="PF08543"/>
    </source>
</evidence>
<evidence type="ECO:0000256" key="1">
    <source>
        <dbReference type="SAM" id="MobiDB-lite"/>
    </source>
</evidence>
<dbReference type="SUPFAM" id="SSF53613">
    <property type="entry name" value="Ribokinase-like"/>
    <property type="match status" value="1"/>
</dbReference>
<evidence type="ECO:0000313" key="5">
    <source>
        <dbReference type="Proteomes" id="UP000284706"/>
    </source>
</evidence>
<sequence>MTIIHPGVKHTPGTTGVSKASRNDVPANDSSNNSITDMSAVVNDDTVRTFLRLSKELVSGSSTLSKQQVRACRLKAKMVYKCLSLSNASARETVSRDDVPGTTYDSDETPESEPAVEGFPLSSGDHPRASSDDAPRAKPLKRDSNTFIEAWNGHMKVIVPRQDAVPTEQSGVYLVTGVPKETLPSYRRRAAVDRRNRVDREQSVIADKSPSTALDEKTSSKRKRNDEDEDTSSKRMRSKASKWSDSSGGAGIQADLKTFAAHGCYGASVITALTAQNTTGVQGVHPCPASFVEQQMTCVLDDLDVRAIKTGMLYDAEITKAVVDSLQTRSISAKLPPIICDPVCVSTSGHTLLQEDALDVLISSLFPLSTLITPNKSEAELLLTRLGRPAVKIHDVESMLFAAASLLATTESQAVLLKGGHVTALMKDVLAVQKTWMYQGLNVVKQNLLDENMEILSNFSEGLAADQELVVDILHEKEGNRRTMFVRPRIDSSSTHGTGCTLSSAIASELAKGSSLTKAVENAVMYTYRGIQAATPIGKGHGPLNHLHNIRPSLVPGQALTFTQMGGTQDYLYLKYYARAYGLLAVKSSTFPAIHSATQTILNILHEIGNHKSYCLSFGISEDELEKNLEASATTAYGAFILDTGLQGDAGNLVMALMACLLGYGEVGLWLKKESRRDESWVVLEGNPYLKWIEEYSGEMYQNAVRIGLETIEVMAESDPPNETRLKEWMRVWEKCTRLEKGFWDMAMELRD</sequence>
<dbReference type="Pfam" id="PF03070">
    <property type="entry name" value="TENA_THI-4"/>
    <property type="match status" value="1"/>
</dbReference>
<gene>
    <name evidence="4" type="ORF">CVT26_012131</name>
</gene>
<feature type="region of interest" description="Disordered" evidence="1">
    <location>
        <begin position="186"/>
        <end position="249"/>
    </location>
</feature>
<proteinExistence type="predicted"/>
<dbReference type="OrthoDB" id="10028886at2759"/>
<dbReference type="Pfam" id="PF08543">
    <property type="entry name" value="Phos_pyr_kin"/>
    <property type="match status" value="2"/>
</dbReference>
<dbReference type="GO" id="GO:0008972">
    <property type="term" value="F:phosphomethylpyrimidine kinase activity"/>
    <property type="evidence" value="ECO:0007669"/>
    <property type="project" value="InterPro"/>
</dbReference>
<dbReference type="GO" id="GO:0005829">
    <property type="term" value="C:cytosol"/>
    <property type="evidence" value="ECO:0007669"/>
    <property type="project" value="TreeGrafter"/>
</dbReference>
<dbReference type="SUPFAM" id="SSF48613">
    <property type="entry name" value="Heme oxygenase-like"/>
    <property type="match status" value="1"/>
</dbReference>
<dbReference type="CDD" id="cd19367">
    <property type="entry name" value="TenA_C_ScTHI20-like"/>
    <property type="match status" value="1"/>
</dbReference>
<dbReference type="GO" id="GO:0008902">
    <property type="term" value="F:hydroxymethylpyrimidine kinase activity"/>
    <property type="evidence" value="ECO:0007669"/>
    <property type="project" value="TreeGrafter"/>
</dbReference>
<evidence type="ECO:0008006" key="6">
    <source>
        <dbReference type="Google" id="ProtNLM"/>
    </source>
</evidence>
<name>A0A409YGP3_9AGAR</name>
<keyword evidence="5" id="KW-1185">Reference proteome</keyword>
<dbReference type="InterPro" id="IPR016084">
    <property type="entry name" value="Haem_Oase-like_multi-hlx"/>
</dbReference>
<comment type="caution">
    <text evidence="4">The sequence shown here is derived from an EMBL/GenBank/DDBJ whole genome shotgun (WGS) entry which is preliminary data.</text>
</comment>
<dbReference type="InterPro" id="IPR013749">
    <property type="entry name" value="PM/HMP-P_kinase-1"/>
</dbReference>
<evidence type="ECO:0000259" key="2">
    <source>
        <dbReference type="Pfam" id="PF03070"/>
    </source>
</evidence>
<feature type="compositionally biased region" description="Basic and acidic residues" evidence="1">
    <location>
        <begin position="125"/>
        <end position="142"/>
    </location>
</feature>
<dbReference type="STRING" id="231916.A0A409YGP3"/>
<dbReference type="InterPro" id="IPR029056">
    <property type="entry name" value="Ribokinase-like"/>
</dbReference>
<dbReference type="PANTHER" id="PTHR20858">
    <property type="entry name" value="PHOSPHOMETHYLPYRIMIDINE KINASE"/>
    <property type="match status" value="1"/>
</dbReference>
<dbReference type="InterPro" id="IPR004399">
    <property type="entry name" value="HMP/HMP-P_kinase_dom"/>
</dbReference>
<dbReference type="InParanoid" id="A0A409YGP3"/>
<feature type="region of interest" description="Disordered" evidence="1">
    <location>
        <begin position="1"/>
        <end position="36"/>
    </location>
</feature>
<protein>
    <recommendedName>
        <fullName evidence="6">Pyridoxamine kinase/Phosphomethylpyrimidine kinase domain-containing protein</fullName>
    </recommendedName>
</protein>
<evidence type="ECO:0000313" key="4">
    <source>
        <dbReference type="EMBL" id="PPR02191.1"/>
    </source>
</evidence>
<reference evidence="4 5" key="1">
    <citation type="journal article" date="2018" name="Evol. Lett.">
        <title>Horizontal gene cluster transfer increased hallucinogenic mushroom diversity.</title>
        <authorList>
            <person name="Reynolds H.T."/>
            <person name="Vijayakumar V."/>
            <person name="Gluck-Thaler E."/>
            <person name="Korotkin H.B."/>
            <person name="Matheny P.B."/>
            <person name="Slot J.C."/>
        </authorList>
    </citation>
    <scope>NUCLEOTIDE SEQUENCE [LARGE SCALE GENOMIC DNA]</scope>
    <source>
        <strain evidence="4 5">SRW20</strain>
    </source>
</reference>
<feature type="domain" description="Thiaminase-2/PQQC" evidence="2">
    <location>
        <begin position="569"/>
        <end position="749"/>
    </location>
</feature>
<feature type="region of interest" description="Disordered" evidence="1">
    <location>
        <begin position="90"/>
        <end position="142"/>
    </location>
</feature>